<accession>B5GZL2</accession>
<gene>
    <name evidence="1" type="ORF">SCLAV_p0398</name>
</gene>
<name>B5GZL2_STRCL</name>
<sequence>MNPPRCPASHREVRRVAAVMTAVLALTTITAADPVPDRTRARSAATAVALTYGVTVRHIFVLDLGTGPSRPAASAHSGTGP</sequence>
<proteinExistence type="predicted"/>
<dbReference type="Proteomes" id="UP000002357">
    <property type="component" value="Plasmid pSCL4"/>
</dbReference>
<keyword evidence="2" id="KW-1185">Reference proteome</keyword>
<reference evidence="1 2" key="1">
    <citation type="journal article" date="2010" name="Genome Biol. Evol.">
        <title>The sequence of a 1.8-mb bacterial linear plasmid reveals a rich evolutionary reservoir of secondary metabolic pathways.</title>
        <authorList>
            <person name="Medema M.H."/>
            <person name="Trefzer A."/>
            <person name="Kovalchuk A."/>
            <person name="van den Berg M."/>
            <person name="Mueller U."/>
            <person name="Heijne W."/>
            <person name="Wu L."/>
            <person name="Alam M.T."/>
            <person name="Ronning C.M."/>
            <person name="Nierman W.C."/>
            <person name="Bovenberg R.A.L."/>
            <person name="Breitling R."/>
            <person name="Takano E."/>
        </authorList>
    </citation>
    <scope>NUCLEOTIDE SEQUENCE [LARGE SCALE GENOMIC DNA]</scope>
    <source>
        <strain evidence="2">ATCC 27064 / DSM 738 / JCM 4710 / NBRC 13307 / NCIMB 12785 / NRRL 3585 / VKM Ac-602</strain>
        <plasmid evidence="1">pSCL4</plasmid>
    </source>
</reference>
<dbReference type="RefSeq" id="WP_003957393.1">
    <property type="nucleotide sequence ID" value="NZ_CM000914.1"/>
</dbReference>
<dbReference type="GeneID" id="93733556"/>
<organism evidence="1 2">
    <name type="scientific">Streptomyces clavuligerus</name>
    <dbReference type="NCBI Taxonomy" id="1901"/>
    <lineage>
        <taxon>Bacteria</taxon>
        <taxon>Bacillati</taxon>
        <taxon>Actinomycetota</taxon>
        <taxon>Actinomycetes</taxon>
        <taxon>Kitasatosporales</taxon>
        <taxon>Streptomycetaceae</taxon>
        <taxon>Streptomyces</taxon>
    </lineage>
</organism>
<dbReference type="AlphaFoldDB" id="B5GZL2"/>
<protein>
    <submittedName>
        <fullName evidence="1">Uncharacterized protein</fullName>
    </submittedName>
</protein>
<keyword evidence="1" id="KW-0614">Plasmid</keyword>
<evidence type="ECO:0000313" key="2">
    <source>
        <dbReference type="Proteomes" id="UP000002357"/>
    </source>
</evidence>
<geneLocation type="plasmid" evidence="1 2">
    <name>pSCL4</name>
</geneLocation>
<evidence type="ECO:0000313" key="1">
    <source>
        <dbReference type="EMBL" id="EFG03888.2"/>
    </source>
</evidence>
<dbReference type="EMBL" id="CM000914">
    <property type="protein sequence ID" value="EFG03888.2"/>
    <property type="molecule type" value="Genomic_DNA"/>
</dbReference>